<evidence type="ECO:0000256" key="5">
    <source>
        <dbReference type="ARBA" id="ARBA00022840"/>
    </source>
</evidence>
<evidence type="ECO:0000259" key="10">
    <source>
        <dbReference type="PROSITE" id="PS50893"/>
    </source>
</evidence>
<organism evidence="11 12">
    <name type="scientific">Seminavis robusta</name>
    <dbReference type="NCBI Taxonomy" id="568900"/>
    <lineage>
        <taxon>Eukaryota</taxon>
        <taxon>Sar</taxon>
        <taxon>Stramenopiles</taxon>
        <taxon>Ochrophyta</taxon>
        <taxon>Bacillariophyta</taxon>
        <taxon>Bacillariophyceae</taxon>
        <taxon>Bacillariophycidae</taxon>
        <taxon>Naviculales</taxon>
        <taxon>Naviculaceae</taxon>
        <taxon>Seminavis</taxon>
    </lineage>
</organism>
<feature type="domain" description="ABC transporter" evidence="10">
    <location>
        <begin position="170"/>
        <end position="416"/>
    </location>
</feature>
<dbReference type="GO" id="GO:0016020">
    <property type="term" value="C:membrane"/>
    <property type="evidence" value="ECO:0007669"/>
    <property type="project" value="UniProtKB-SubCell"/>
</dbReference>
<sequence length="773" mass="83469">MMIKSSVSKACLVLFVSCLLITPSAALWHTRAKPVVGTTTTCSANSGGTCGVNDGNNSNNETYSKFHYKTNDNDGSRNLHQILLFVSAVLSLGISIGIYMGKSSSSNATSKSKTGRESIISDTLSIFSSGSNKSSKQKKHTPKVQIITKGFDTVLRRMNGADVAFDGIQLQLTQKVKKGSDQPATRMLLDGSFRGRIKSGRMVAIMGPSGAGKSVFLHALAGRIKADSKLALQGDRYLNGQVQPPDAVLPAAFVEQEVNFFPRMTVRETLAFRVALHYGDLLDKDAQQARVSDLLSQLGLDICADTIVGDQKVRGISSGERKRLSIAVEMISSPDLVCCDEPTSNLDSTAAAVVVDKLRQMAVKGKTILCVIHQPSAMIFSQFDDVLLVSQGKQMYFGPVFGIRKYMEDLGYLPEDETGTPEFILDCVSPIPSMWEIPKEAEDRLQVLAKAAMKQAADMDLGVKNGDGMAESSCPSLLGDSTASLDSDCPRTSMWTQFKLLLQRAVAENFRGKDVIMIKTTQQAVVAIIYGAIYSLGHNQASILDRFGLLSLTSIGGANMAIATALRSFPKEKTIAGAEIAIKQYRALPYFAAKAISELPLVFFYNGVMGIILFFATGMNPDRFWTFLGLITLHSLASEASGMAVGAVSPSSEVALAVFPAILILNVIFDGRNISIENTPFLLRWIPKVSLIRWGFEGLVVNEFEGLEFDATDSEGPAAATGKQALAMFGMDDASVEDAVQAEATIMIACWCLAYLGLTLTKQRFVTMQPVRG</sequence>
<dbReference type="InterPro" id="IPR013525">
    <property type="entry name" value="ABC2_TM"/>
</dbReference>
<keyword evidence="3 8" id="KW-0812">Transmembrane</keyword>
<dbReference type="PANTHER" id="PTHR48041:SF41">
    <property type="entry name" value="ABC TRANSPORTER G FAMILY"/>
    <property type="match status" value="1"/>
</dbReference>
<dbReference type="InterPro" id="IPR050352">
    <property type="entry name" value="ABCG_transporters"/>
</dbReference>
<feature type="chain" id="PRO_5040283614" evidence="9">
    <location>
        <begin position="27"/>
        <end position="773"/>
    </location>
</feature>
<dbReference type="EMBL" id="CAICTM010000859">
    <property type="protein sequence ID" value="CAB9517493.1"/>
    <property type="molecule type" value="Genomic_DNA"/>
</dbReference>
<evidence type="ECO:0000313" key="12">
    <source>
        <dbReference type="Proteomes" id="UP001153069"/>
    </source>
</evidence>
<evidence type="ECO:0000256" key="8">
    <source>
        <dbReference type="SAM" id="Phobius"/>
    </source>
</evidence>
<evidence type="ECO:0000256" key="6">
    <source>
        <dbReference type="ARBA" id="ARBA00022989"/>
    </source>
</evidence>
<comment type="subcellular location">
    <subcellularLocation>
        <location evidence="1">Membrane</location>
        <topology evidence="1">Multi-pass membrane protein</topology>
    </subcellularLocation>
</comment>
<keyword evidence="5" id="KW-0067">ATP-binding</keyword>
<dbReference type="Pfam" id="PF19055">
    <property type="entry name" value="ABC2_membrane_7"/>
    <property type="match status" value="1"/>
</dbReference>
<dbReference type="PANTHER" id="PTHR48041">
    <property type="entry name" value="ABC TRANSPORTER G FAMILY MEMBER 28"/>
    <property type="match status" value="1"/>
</dbReference>
<feature type="transmembrane region" description="Helical" evidence="8">
    <location>
        <begin position="739"/>
        <end position="758"/>
    </location>
</feature>
<evidence type="ECO:0000256" key="3">
    <source>
        <dbReference type="ARBA" id="ARBA00022692"/>
    </source>
</evidence>
<dbReference type="GO" id="GO:0005524">
    <property type="term" value="F:ATP binding"/>
    <property type="evidence" value="ECO:0007669"/>
    <property type="project" value="UniProtKB-KW"/>
</dbReference>
<feature type="transmembrane region" description="Helical" evidence="8">
    <location>
        <begin position="624"/>
        <end position="647"/>
    </location>
</feature>
<dbReference type="InterPro" id="IPR003593">
    <property type="entry name" value="AAA+_ATPase"/>
</dbReference>
<feature type="transmembrane region" description="Helical" evidence="8">
    <location>
        <begin position="599"/>
        <end position="618"/>
    </location>
</feature>
<accession>A0A9N8HJH2</accession>
<dbReference type="GO" id="GO:0140359">
    <property type="term" value="F:ABC-type transporter activity"/>
    <property type="evidence" value="ECO:0007669"/>
    <property type="project" value="InterPro"/>
</dbReference>
<feature type="transmembrane region" description="Helical" evidence="8">
    <location>
        <begin position="654"/>
        <end position="674"/>
    </location>
</feature>
<proteinExistence type="predicted"/>
<keyword evidence="12" id="KW-1185">Reference proteome</keyword>
<evidence type="ECO:0000256" key="1">
    <source>
        <dbReference type="ARBA" id="ARBA00004141"/>
    </source>
</evidence>
<protein>
    <submittedName>
        <fullName evidence="11">White-brown complex homolog protein 30</fullName>
    </submittedName>
</protein>
<dbReference type="InterPro" id="IPR043926">
    <property type="entry name" value="ABCG_dom"/>
</dbReference>
<comment type="caution">
    <text evidence="11">The sequence shown here is derived from an EMBL/GenBank/DDBJ whole genome shotgun (WGS) entry which is preliminary data.</text>
</comment>
<feature type="signal peptide" evidence="9">
    <location>
        <begin position="1"/>
        <end position="26"/>
    </location>
</feature>
<evidence type="ECO:0000256" key="2">
    <source>
        <dbReference type="ARBA" id="ARBA00022448"/>
    </source>
</evidence>
<dbReference type="PROSITE" id="PS50893">
    <property type="entry name" value="ABC_TRANSPORTER_2"/>
    <property type="match status" value="1"/>
</dbReference>
<dbReference type="Pfam" id="PF01061">
    <property type="entry name" value="ABC2_membrane"/>
    <property type="match status" value="1"/>
</dbReference>
<dbReference type="InterPro" id="IPR017871">
    <property type="entry name" value="ABC_transporter-like_CS"/>
</dbReference>
<keyword evidence="2" id="KW-0813">Transport</keyword>
<dbReference type="Pfam" id="PF00005">
    <property type="entry name" value="ABC_tran"/>
    <property type="match status" value="1"/>
</dbReference>
<keyword evidence="4" id="KW-0547">Nucleotide-binding</keyword>
<dbReference type="Proteomes" id="UP001153069">
    <property type="component" value="Unassembled WGS sequence"/>
</dbReference>
<dbReference type="OrthoDB" id="66620at2759"/>
<evidence type="ECO:0000256" key="4">
    <source>
        <dbReference type="ARBA" id="ARBA00022741"/>
    </source>
</evidence>
<name>A0A9N8HJH2_9STRA</name>
<evidence type="ECO:0000256" key="7">
    <source>
        <dbReference type="ARBA" id="ARBA00023136"/>
    </source>
</evidence>
<keyword evidence="6 8" id="KW-1133">Transmembrane helix</keyword>
<dbReference type="GO" id="GO:0016887">
    <property type="term" value="F:ATP hydrolysis activity"/>
    <property type="evidence" value="ECO:0007669"/>
    <property type="project" value="InterPro"/>
</dbReference>
<reference evidence="11" key="1">
    <citation type="submission" date="2020-06" db="EMBL/GenBank/DDBJ databases">
        <authorList>
            <consortium name="Plant Systems Biology data submission"/>
        </authorList>
    </citation>
    <scope>NUCLEOTIDE SEQUENCE</scope>
    <source>
        <strain evidence="11">D6</strain>
    </source>
</reference>
<feature type="transmembrane region" description="Helical" evidence="8">
    <location>
        <begin position="82"/>
        <end position="101"/>
    </location>
</feature>
<dbReference type="AlphaFoldDB" id="A0A9N8HJH2"/>
<evidence type="ECO:0000313" key="11">
    <source>
        <dbReference type="EMBL" id="CAB9517493.1"/>
    </source>
</evidence>
<keyword evidence="7 8" id="KW-0472">Membrane</keyword>
<gene>
    <name evidence="11" type="ORF">SEMRO_860_G212160.1</name>
</gene>
<dbReference type="Gene3D" id="3.40.50.300">
    <property type="entry name" value="P-loop containing nucleotide triphosphate hydrolases"/>
    <property type="match status" value="1"/>
</dbReference>
<dbReference type="InterPro" id="IPR003439">
    <property type="entry name" value="ABC_transporter-like_ATP-bd"/>
</dbReference>
<keyword evidence="9" id="KW-0732">Signal</keyword>
<dbReference type="PROSITE" id="PS00211">
    <property type="entry name" value="ABC_TRANSPORTER_1"/>
    <property type="match status" value="1"/>
</dbReference>
<dbReference type="SMART" id="SM00382">
    <property type="entry name" value="AAA"/>
    <property type="match status" value="1"/>
</dbReference>
<evidence type="ECO:0000256" key="9">
    <source>
        <dbReference type="SAM" id="SignalP"/>
    </source>
</evidence>
<dbReference type="InterPro" id="IPR027417">
    <property type="entry name" value="P-loop_NTPase"/>
</dbReference>
<dbReference type="SUPFAM" id="SSF52540">
    <property type="entry name" value="P-loop containing nucleoside triphosphate hydrolases"/>
    <property type="match status" value="1"/>
</dbReference>